<gene>
    <name evidence="2" type="ORF">PR002_g15427</name>
</gene>
<proteinExistence type="predicted"/>
<evidence type="ECO:0000313" key="3">
    <source>
        <dbReference type="Proteomes" id="UP000435112"/>
    </source>
</evidence>
<evidence type="ECO:0000256" key="1">
    <source>
        <dbReference type="SAM" id="Phobius"/>
    </source>
</evidence>
<dbReference type="Proteomes" id="UP000435112">
    <property type="component" value="Unassembled WGS sequence"/>
</dbReference>
<protein>
    <submittedName>
        <fullName evidence="2">Uncharacterized protein</fullName>
    </submittedName>
</protein>
<reference evidence="2 3" key="1">
    <citation type="submission" date="2018-09" db="EMBL/GenBank/DDBJ databases">
        <title>Genomic investigation of the strawberry pathogen Phytophthora fragariae indicates pathogenicity is determined by transcriptional variation in three key races.</title>
        <authorList>
            <person name="Adams T.M."/>
            <person name="Armitage A.D."/>
            <person name="Sobczyk M.K."/>
            <person name="Bates H.J."/>
            <person name="Dunwell J.M."/>
            <person name="Nellist C.F."/>
            <person name="Harrison R.J."/>
        </authorList>
    </citation>
    <scope>NUCLEOTIDE SEQUENCE [LARGE SCALE GENOMIC DNA]</scope>
    <source>
        <strain evidence="2 3">SCRP324</strain>
    </source>
</reference>
<evidence type="ECO:0000313" key="2">
    <source>
        <dbReference type="EMBL" id="KAE9010152.1"/>
    </source>
</evidence>
<name>A0A6A3KS40_9STRA</name>
<feature type="transmembrane region" description="Helical" evidence="1">
    <location>
        <begin position="12"/>
        <end position="32"/>
    </location>
</feature>
<feature type="transmembrane region" description="Helical" evidence="1">
    <location>
        <begin position="73"/>
        <end position="93"/>
    </location>
</feature>
<accession>A0A6A3KS40</accession>
<keyword evidence="1" id="KW-1133">Transmembrane helix</keyword>
<organism evidence="2 3">
    <name type="scientific">Phytophthora rubi</name>
    <dbReference type="NCBI Taxonomy" id="129364"/>
    <lineage>
        <taxon>Eukaryota</taxon>
        <taxon>Sar</taxon>
        <taxon>Stramenopiles</taxon>
        <taxon>Oomycota</taxon>
        <taxon>Peronosporomycetes</taxon>
        <taxon>Peronosporales</taxon>
        <taxon>Peronosporaceae</taxon>
        <taxon>Phytophthora</taxon>
    </lineage>
</organism>
<dbReference type="OrthoDB" id="10289036at2759"/>
<keyword evidence="1" id="KW-0472">Membrane</keyword>
<sequence length="136" mass="15291">MAIRFWAFPGGWFAIDALWGPIVYAFYIKVLITHTSMTNSSFRGKLSILRDPNQSQDDVEATLSSDTESFEHIVNITVLLRLLATAAVFILGLRVLNTVRNHFGGSIRETWKLTVPRTLLSEPTRPHSSSGNVFRL</sequence>
<dbReference type="AlphaFoldDB" id="A0A6A3KS40"/>
<keyword evidence="1" id="KW-0812">Transmembrane</keyword>
<dbReference type="EMBL" id="QXFU01001122">
    <property type="protein sequence ID" value="KAE9010152.1"/>
    <property type="molecule type" value="Genomic_DNA"/>
</dbReference>
<comment type="caution">
    <text evidence="2">The sequence shown here is derived from an EMBL/GenBank/DDBJ whole genome shotgun (WGS) entry which is preliminary data.</text>
</comment>